<proteinExistence type="predicted"/>
<sequence>MLLPVLYISFFLVVNKQPTGEVDVILNLSGDFGRVVYTAELAHRYPKAQILITWAEIPFNSKILEEAGVEFPLNKDVMRKLLIVKGVEDHRIGVIGKWLTSTLEEALTLQKYWQSNSFNKLLVVTSPVHSRRAKFTFQEIFKDTDVEISVLSDPYDPFNPGKWWKDEGSLLNVVSEGLKILLYRYKFVTENF</sequence>
<dbReference type="InterPro" id="IPR003848">
    <property type="entry name" value="DUF218"/>
</dbReference>
<dbReference type="InterPro" id="IPR014729">
    <property type="entry name" value="Rossmann-like_a/b/a_fold"/>
</dbReference>
<reference evidence="3" key="1">
    <citation type="journal article" date="2017" name="Environ. Microbiol. Rep.">
        <title>Genetic Diversity of Marine Anaerobic Ammonium-Oxidizing Bacteria as Revealed by Genomic and Proteomic Analyses of 'Candidatus Scalindua japonica'.</title>
        <authorList>
            <person name="Oshiki M."/>
            <person name="Mizuto K."/>
            <person name="Kimura Z."/>
            <person name="Kindaichi T."/>
            <person name="Satoh H."/>
            <person name="Okabe S."/>
        </authorList>
    </citation>
    <scope>NUCLEOTIDE SEQUENCE [LARGE SCALE GENOMIC DNA]</scope>
    <source>
        <strain evidence="3">husup-a2</strain>
    </source>
</reference>
<evidence type="ECO:0000259" key="1">
    <source>
        <dbReference type="Pfam" id="PF02698"/>
    </source>
</evidence>
<dbReference type="CDD" id="cd06259">
    <property type="entry name" value="YdcF-like"/>
    <property type="match status" value="1"/>
</dbReference>
<dbReference type="Gene3D" id="3.40.50.620">
    <property type="entry name" value="HUPs"/>
    <property type="match status" value="1"/>
</dbReference>
<name>A0A286U457_9BACT</name>
<feature type="domain" description="DUF218" evidence="1">
    <location>
        <begin position="32"/>
        <end position="140"/>
    </location>
</feature>
<gene>
    <name evidence="2" type="ORF">SCALIN_C45_0086</name>
</gene>
<organism evidence="2 3">
    <name type="scientific">Candidatus Scalindua japonica</name>
    <dbReference type="NCBI Taxonomy" id="1284222"/>
    <lineage>
        <taxon>Bacteria</taxon>
        <taxon>Pseudomonadati</taxon>
        <taxon>Planctomycetota</taxon>
        <taxon>Candidatus Brocadiia</taxon>
        <taxon>Candidatus Brocadiales</taxon>
        <taxon>Candidatus Scalinduaceae</taxon>
        <taxon>Candidatus Scalindua</taxon>
    </lineage>
</organism>
<dbReference type="AlphaFoldDB" id="A0A286U457"/>
<protein>
    <recommendedName>
        <fullName evidence="1">DUF218 domain-containing protein</fullName>
    </recommendedName>
</protein>
<accession>A0A286U457</accession>
<dbReference type="Pfam" id="PF02698">
    <property type="entry name" value="DUF218"/>
    <property type="match status" value="1"/>
</dbReference>
<evidence type="ECO:0000313" key="3">
    <source>
        <dbReference type="Proteomes" id="UP000218542"/>
    </source>
</evidence>
<evidence type="ECO:0000313" key="2">
    <source>
        <dbReference type="EMBL" id="GAX62928.1"/>
    </source>
</evidence>
<comment type="caution">
    <text evidence="2">The sequence shown here is derived from an EMBL/GenBank/DDBJ whole genome shotgun (WGS) entry which is preliminary data.</text>
</comment>
<keyword evidence="3" id="KW-1185">Reference proteome</keyword>
<dbReference type="EMBL" id="BAOS01000045">
    <property type="protein sequence ID" value="GAX62928.1"/>
    <property type="molecule type" value="Genomic_DNA"/>
</dbReference>
<dbReference type="Proteomes" id="UP000218542">
    <property type="component" value="Unassembled WGS sequence"/>
</dbReference>